<protein>
    <submittedName>
        <fullName evidence="1">Uncharacterized protein</fullName>
    </submittedName>
</protein>
<dbReference type="Proteomes" id="UP000824533">
    <property type="component" value="Linkage Group LG13"/>
</dbReference>
<proteinExistence type="predicted"/>
<sequence>MNSVEEFNCIFCKEVFNNKEDLQTHFRKHGDPNFNQNHNKSRPQGEATSSKKTNEPEEVGCDVCSEVFPTISKAITHKHKMHPDHDTKYFCSWCGKLFTLKHLYTKHLQANHENAEKNEHVILHCDCCNVDFYGYAALLSHNKFFHRQDDLPMVGQSKKLKLCETIVLQICYCSFCGEEYDNKINLHKHIKDDHGDENQSPDDVLRCPLCDAIFFHLDAYEVHLTFHTVQDMYTEKNEMYNDETDFSLESIPPISEKVVSYMLPQEDPESAMNAVGIEKFLELAMDTESRETPKHKKHKKHKKSKKAAITLDEFLNMNKDVFGEDLDIQGVEEVPTQVISKRLKVKNPLKAKEKNNPELDKLRKQGIVIKKKPVQSNMTHSNESIKICPQAMKNITPSLQIKTQNDSLEKLINQNQDQLKIVRKPTRESYTKINDNDQMLSENVSEQSGENNSVIRTTSINNGVEAHQINDETINNKNTSEPLDENKSKTRSPTPDNDVNNQPLPEKSIYLLKNDDLNSGDSKLIFRQSKKPNIPMQSPNIYKTNIISDSQNIRNLHKGLTTDLINKQAKTENYINSPSTETNDKQLKDESSKKDPKETQKGSFNNSLSALKHLSHLLTIKPLNSPISSPNFQNIDTESQHDDSKKIHENDSDAGVSNMEQENEAILKNQNINTHKKANSIKNRGKNIVVKAVNQVHNNVNLDGECDEYRSSNEQAEKVEHNSVANKNVIISDNGTFVAKESAKISKQSTTSNTPKFNKIIKEETEVGNIKNFDENSKIPTNHDILKKLTNITAKPLKNTADQIVPASKSPQLQSKTKITKHINEHNVEVFNIEDSDSDEIDNSRNMPNEIAKSACKPKEVLKYLNKSMAVKPVQQQTTNKSFTKTITKSQTIHNEKQSYHSKESYNKMEYKQVQATKTVGQGPANEKNLALKNVLKGLGKNIIVKSRNSSPSHSIKSQDNDSQDSYTDAKGNESDIDSELGNVKITELDENVSEDEIKNNSYEHNVTAQSPNCSENSEPEDHNENFDDQDDIESQITANKLDKTMRNNEIKKSFPPKSTKTVNVKTVIDQKDDVEEESSTAIVPYIPKNLGSQISVKPVKQKMNTQNESMKIVRQGNASGNNQMTSSQKISNQTNTVNKAVTVKTFQTATETVIEEITTTVTKTIKTVKQEMRNTSQCSSNVMVTQQVQGIRPSQQIKNYQGTKVKHMPPTGLTIRNPTQVRPAIGPVRPVNQPVALSPVRPANQLVPIRPKNVARLSTPRMPAVKNNIPSTSNQGKPLKISPNALGALNAKRANIDDASGPFSCFKKPKESLIPVSDVSSFNSPGQNVQFSSSQVNKSNFVSTTKTVKGNSVVSQMKSEMCASSSQQLSKLSNRFGLKVVKTSQAKQTVVQEKCEVTAPKRTLEAIEKLQKSGLLVKKPRLDVNEESDHSQHEEDDPRYDSADEMDE</sequence>
<gene>
    <name evidence="1" type="ORF">K1T71_007716</name>
</gene>
<accession>A0ACC1CY68</accession>
<evidence type="ECO:0000313" key="2">
    <source>
        <dbReference type="Proteomes" id="UP000824533"/>
    </source>
</evidence>
<organism evidence="1 2">
    <name type="scientific">Dendrolimus kikuchii</name>
    <dbReference type="NCBI Taxonomy" id="765133"/>
    <lineage>
        <taxon>Eukaryota</taxon>
        <taxon>Metazoa</taxon>
        <taxon>Ecdysozoa</taxon>
        <taxon>Arthropoda</taxon>
        <taxon>Hexapoda</taxon>
        <taxon>Insecta</taxon>
        <taxon>Pterygota</taxon>
        <taxon>Neoptera</taxon>
        <taxon>Endopterygota</taxon>
        <taxon>Lepidoptera</taxon>
        <taxon>Glossata</taxon>
        <taxon>Ditrysia</taxon>
        <taxon>Bombycoidea</taxon>
        <taxon>Lasiocampidae</taxon>
        <taxon>Dendrolimus</taxon>
    </lineage>
</organism>
<name>A0ACC1CY68_9NEOP</name>
<dbReference type="EMBL" id="CM034399">
    <property type="protein sequence ID" value="KAJ0176537.1"/>
    <property type="molecule type" value="Genomic_DNA"/>
</dbReference>
<comment type="caution">
    <text evidence="1">The sequence shown here is derived from an EMBL/GenBank/DDBJ whole genome shotgun (WGS) entry which is preliminary data.</text>
</comment>
<keyword evidence="2" id="KW-1185">Reference proteome</keyword>
<reference evidence="1 2" key="1">
    <citation type="journal article" date="2021" name="Front. Genet.">
        <title>Chromosome-Level Genome Assembly Reveals Significant Gene Expansion in the Toll and IMD Signaling Pathways of Dendrolimus kikuchii.</title>
        <authorList>
            <person name="Zhou J."/>
            <person name="Wu P."/>
            <person name="Xiong Z."/>
            <person name="Liu N."/>
            <person name="Zhao N."/>
            <person name="Ji M."/>
            <person name="Qiu Y."/>
            <person name="Yang B."/>
        </authorList>
    </citation>
    <scope>NUCLEOTIDE SEQUENCE [LARGE SCALE GENOMIC DNA]</scope>
    <source>
        <strain evidence="1">Ann1</strain>
    </source>
</reference>
<evidence type="ECO:0000313" key="1">
    <source>
        <dbReference type="EMBL" id="KAJ0176537.1"/>
    </source>
</evidence>